<protein>
    <submittedName>
        <fullName evidence="6">Myosin light chain 2</fullName>
    </submittedName>
</protein>
<dbReference type="InterPro" id="IPR050403">
    <property type="entry name" value="Myosin_RLC"/>
</dbReference>
<evidence type="ECO:0000256" key="1">
    <source>
        <dbReference type="ARBA" id="ARBA00022737"/>
    </source>
</evidence>
<evidence type="ECO:0000259" key="5">
    <source>
        <dbReference type="PROSITE" id="PS50222"/>
    </source>
</evidence>
<dbReference type="FunFam" id="1.10.238.10:FF:000010">
    <property type="entry name" value="Myosin regulatory light chain 2, atrial isoform"/>
    <property type="match status" value="1"/>
</dbReference>
<dbReference type="Ensembl" id="ENSPTIT00000026060.1">
    <property type="protein sequence ID" value="ENSPTIP00000021669.1"/>
    <property type="gene ID" value="ENSPTIG00000018744.1"/>
</dbReference>
<dbReference type="GeneTree" id="ENSGT00940000155578"/>
<keyword evidence="1" id="KW-0677">Repeat</keyword>
<evidence type="ECO:0000256" key="2">
    <source>
        <dbReference type="ARBA" id="ARBA00023123"/>
    </source>
</evidence>
<dbReference type="GO" id="GO:0016459">
    <property type="term" value="C:myosin complex"/>
    <property type="evidence" value="ECO:0007669"/>
    <property type="project" value="UniProtKB-KW"/>
</dbReference>
<dbReference type="InterPro" id="IPR011992">
    <property type="entry name" value="EF-hand-dom_pair"/>
</dbReference>
<keyword evidence="3" id="KW-0505">Motor protein</keyword>
<dbReference type="AlphaFoldDB" id="A0A8C9KFU8"/>
<dbReference type="Proteomes" id="UP000675900">
    <property type="component" value="Unassembled WGS sequence"/>
</dbReference>
<name>A0A8C9KFU8_PANTA</name>
<dbReference type="GO" id="GO:0005509">
    <property type="term" value="F:calcium ion binding"/>
    <property type="evidence" value="ECO:0007669"/>
    <property type="project" value="InterPro"/>
</dbReference>
<dbReference type="SUPFAM" id="SSF47473">
    <property type="entry name" value="EF-hand"/>
    <property type="match status" value="1"/>
</dbReference>
<keyword evidence="7" id="KW-1185">Reference proteome</keyword>
<dbReference type="PANTHER" id="PTHR23049">
    <property type="entry name" value="MYOSIN REGULATORY LIGHT CHAIN 2"/>
    <property type="match status" value="1"/>
</dbReference>
<keyword evidence="4" id="KW-0514">Muscle protein</keyword>
<accession>A0A8C9KFU8</accession>
<evidence type="ECO:0000256" key="4">
    <source>
        <dbReference type="ARBA" id="ARBA00023179"/>
    </source>
</evidence>
<dbReference type="PROSITE" id="PS50222">
    <property type="entry name" value="EF_HAND_2"/>
    <property type="match status" value="1"/>
</dbReference>
<organism evidence="6 7">
    <name type="scientific">Panthera tigris altaica</name>
    <name type="common">Siberian tiger</name>
    <dbReference type="NCBI Taxonomy" id="74533"/>
    <lineage>
        <taxon>Eukaryota</taxon>
        <taxon>Metazoa</taxon>
        <taxon>Chordata</taxon>
        <taxon>Craniata</taxon>
        <taxon>Vertebrata</taxon>
        <taxon>Euteleostomi</taxon>
        <taxon>Mammalia</taxon>
        <taxon>Eutheria</taxon>
        <taxon>Laurasiatheria</taxon>
        <taxon>Carnivora</taxon>
        <taxon>Feliformia</taxon>
        <taxon>Felidae</taxon>
        <taxon>Pantherinae</taxon>
        <taxon>Panthera</taxon>
    </lineage>
</organism>
<reference evidence="6" key="1">
    <citation type="submission" date="2025-08" db="UniProtKB">
        <authorList>
            <consortium name="Ensembl"/>
        </authorList>
    </citation>
    <scope>IDENTIFICATION</scope>
</reference>
<dbReference type="Gene3D" id="1.10.238.10">
    <property type="entry name" value="EF-hand"/>
    <property type="match status" value="2"/>
</dbReference>
<reference evidence="6" key="2">
    <citation type="submission" date="2025-09" db="UniProtKB">
        <authorList>
            <consortium name="Ensembl"/>
        </authorList>
    </citation>
    <scope>IDENTIFICATION</scope>
</reference>
<keyword evidence="2" id="KW-0518">Myosin</keyword>
<proteinExistence type="predicted"/>
<sequence>KKAKKRAEGANSNVFSMFEQTQIQEFKERTFPRSTVYLSPALGRVNVKNEEIDEMLKEAPGPINFTVFLTMFGEKLKGADPEETILNAFKVFDPEGKGVLKADYVREMLTTQAERFSKEEMDQMFAAFPPDVTGNLDYKNLVHIITHGEEKD</sequence>
<gene>
    <name evidence="6" type="primary">MYL2</name>
</gene>
<evidence type="ECO:0000313" key="7">
    <source>
        <dbReference type="Proteomes" id="UP000675900"/>
    </source>
</evidence>
<evidence type="ECO:0000256" key="3">
    <source>
        <dbReference type="ARBA" id="ARBA00023175"/>
    </source>
</evidence>
<evidence type="ECO:0000313" key="6">
    <source>
        <dbReference type="Ensembl" id="ENSPTIP00000021669.1"/>
    </source>
</evidence>
<dbReference type="InterPro" id="IPR002048">
    <property type="entry name" value="EF_hand_dom"/>
</dbReference>
<feature type="domain" description="EF-hand" evidence="5">
    <location>
        <begin position="80"/>
        <end position="115"/>
    </location>
</feature>